<reference evidence="7 8" key="1">
    <citation type="submission" date="2014-07" db="EMBL/GenBank/DDBJ databases">
        <title>Methanogenic archaea and the global carbon cycle.</title>
        <authorList>
            <person name="Henriksen J.R."/>
            <person name="Luke J."/>
            <person name="Reinhart S."/>
            <person name="Benedict M.N."/>
            <person name="Youngblut N.D."/>
            <person name="Metcalf M.E."/>
            <person name="Whitaker R.J."/>
            <person name="Metcalf W.W."/>
        </authorList>
    </citation>
    <scope>NUCLEOTIDE SEQUENCE [LARGE SCALE GENOMIC DNA]</scope>
    <source>
        <strain evidence="7 8">HB-1</strain>
    </source>
</reference>
<feature type="domain" description="Carbohydrate-binding/sugar hydrolysis" evidence="6">
    <location>
        <begin position="200"/>
        <end position="306"/>
    </location>
</feature>
<feature type="domain" description="Carbohydrate-binding/sugar hydrolysis" evidence="6">
    <location>
        <begin position="607"/>
        <end position="758"/>
    </location>
</feature>
<dbReference type="PATRIC" id="fig|1434110.4.peg.2293"/>
<dbReference type="EMBL" id="CP009516">
    <property type="protein sequence ID" value="AKB78290.1"/>
    <property type="molecule type" value="Genomic_DNA"/>
</dbReference>
<dbReference type="GeneID" id="24831029"/>
<keyword evidence="4" id="KW-0833">Ubl conjugation pathway</keyword>
<accession>A0A0E3WUL2</accession>
<dbReference type="KEGG" id="mhor:MSHOH_1807"/>
<dbReference type="PANTHER" id="PTHR22990">
    <property type="entry name" value="F-BOX ONLY PROTEIN"/>
    <property type="match status" value="1"/>
</dbReference>
<protein>
    <submittedName>
        <fullName evidence="7">Cell surface protein</fullName>
    </submittedName>
</protein>
<dbReference type="NCBIfam" id="TIGR03804">
    <property type="entry name" value="para_beta_helix"/>
    <property type="match status" value="8"/>
</dbReference>
<dbReference type="Pfam" id="PF05048">
    <property type="entry name" value="NosD"/>
    <property type="match status" value="3"/>
</dbReference>
<evidence type="ECO:0000259" key="6">
    <source>
        <dbReference type="SMART" id="SM00722"/>
    </source>
</evidence>
<evidence type="ECO:0000256" key="1">
    <source>
        <dbReference type="ARBA" id="ARBA00004906"/>
    </source>
</evidence>
<dbReference type="InterPro" id="IPR026371">
    <property type="entry name" value="PGF_CTERM"/>
</dbReference>
<feature type="domain" description="Carbohydrate-binding/sugar hydrolysis" evidence="6">
    <location>
        <begin position="62"/>
        <end position="194"/>
    </location>
</feature>
<dbReference type="AlphaFoldDB" id="A0A0E3WUL2"/>
<dbReference type="NCBIfam" id="TIGR04213">
    <property type="entry name" value="PGF_pre_PGF"/>
    <property type="match status" value="1"/>
</dbReference>
<dbReference type="InterPro" id="IPR007742">
    <property type="entry name" value="NosD_dom"/>
</dbReference>
<evidence type="ECO:0000313" key="8">
    <source>
        <dbReference type="Proteomes" id="UP000033101"/>
    </source>
</evidence>
<dbReference type="Gene3D" id="2.160.20.10">
    <property type="entry name" value="Single-stranded right-handed beta-helix, Pectin lyase-like"/>
    <property type="match status" value="5"/>
</dbReference>
<dbReference type="PANTHER" id="PTHR22990:SF15">
    <property type="entry name" value="F-BOX ONLY PROTEIN 10"/>
    <property type="match status" value="1"/>
</dbReference>
<comment type="pathway">
    <text evidence="1">Protein modification; protein ubiquitination.</text>
</comment>
<dbReference type="SUPFAM" id="SSF51126">
    <property type="entry name" value="Pectin lyase-like"/>
    <property type="match status" value="5"/>
</dbReference>
<keyword evidence="8" id="KW-1185">Reference proteome</keyword>
<feature type="domain" description="Carbohydrate-binding/sugar hydrolysis" evidence="6">
    <location>
        <begin position="860"/>
        <end position="1026"/>
    </location>
</feature>
<dbReference type="InterPro" id="IPR051550">
    <property type="entry name" value="SCF-Subunits/Alg-Epimerases"/>
</dbReference>
<keyword evidence="3" id="KW-0677">Repeat</keyword>
<keyword evidence="2" id="KW-0732">Signal</keyword>
<gene>
    <name evidence="7" type="ORF">MSHOH_1807</name>
</gene>
<dbReference type="InterPro" id="IPR006633">
    <property type="entry name" value="Carb-bd_sugar_hydrolysis-dom"/>
</dbReference>
<proteinExistence type="predicted"/>
<evidence type="ECO:0000256" key="4">
    <source>
        <dbReference type="ARBA" id="ARBA00022786"/>
    </source>
</evidence>
<evidence type="ECO:0000256" key="2">
    <source>
        <dbReference type="ARBA" id="ARBA00022729"/>
    </source>
</evidence>
<sequence length="1252" mass="135443">MGKLYKKNKLQFITIAFFIILVMNGTATASPSTIYVDAEGGEDYTTIQGAINSAYPGDTIIVYPGIYTESVNVYKANLQILSYSGNPEDTVVENLGSGYNFAISANNVTISGFNITGTNSTGIYMSGISGANITNNKLSEVDRGVYLDSSSNCTLDDNTVSNTYDYGIFLDESVSCTLTDNEVSNVDGNGIYLWYSSDCTLTGNIVSDAYDGIYLDSSSNCTLDDNTVSNTYDYGIFLDESVSCTLIDNEVSNIDGDGIYLYYSGSCTLTGNIISDAYDGIYLDSSDNCTLTGNIISDAYDGIYLDLSDSCTLAYNTVSSTYDEGFFLGNSDNCSLTSNTVSNANYGIDLYDSRECILRNNTVSSGIYGISLCEVQNCTFTDNNMSGNWYNFNYDIYDFYDFDNVSGNVIDTSNLVDGKVVYFLENEPDPSIGINAGVIYCINCGEVEIKDFVLQNNSYAIFLYNTSSKMQNNTINNTEFGISVFSSQDVELSDSRVNNSWAGIVFEEDLNINLTGNTVRNSTYGIVTYYSENCTLTGNSVLDSMDYYGFIASGNSKLVKSEESTPVHENTFINSNLIQAVMPRSYGIYSVYCQNLRIENNLIDQIAYRGVYLEDCQNARLVSNSVRNIESVGIYLVSSSGVDLLGNTVHNVTGTLLVYDAGVKESMVSTPVNSSLVQVSNRFSGVGILSEYSQDLRLENNDVSQMDVGILLGVCQNIELVSNSVSDAEYMGICAVESSGVDILDNVVHNVTGGYILPAAGYLPLVSSPLVSDSVDLLGYGICLGYLEDLRLEGNTVKDSYQVWGVYLYEPVNATLESNVLQNCKGGLVTVLSENLSVSDCSVINCTSGGVLVINPEEGTGNGYTVSSCTVDGSDIGLLVTGEGTLRGNTLSGNSYGLVLYDVNNSLIYGNTMTENSLAGLAIDLEDSEFMSHIGLVRSMESPESGNNTIYNNYFKNINNTLINSEANNTWNISKTSGESIVGGPYLGGNYWANPNGTGFSQNCIDADKDGIADSSYEIVNGTFDYLPLKIIPTPHKSSANYIPSSGNSGVTGVDSAQKRVAAGTPTSFNFNNPVSGILGLSFTSQQYSGNVIVRIEVLGEGASGEAPDGEVYRLMNILVGNERFESGNNVNGASINFRISKSWIEENNIDVSTIAMNRFHDEEWNELPTEMTGEDEEYYYFTAETPGFSRYAITGDKLGTQTITPAEEEENGTITGDKQTNEDKSTPGFESAFAVLGILASVFFAKKSIRK</sequence>
<dbReference type="InterPro" id="IPR026453">
    <property type="entry name" value="PGF_pre_PGF"/>
</dbReference>
<dbReference type="Pfam" id="PF18204">
    <property type="entry name" value="PGF-CTERM"/>
    <property type="match status" value="1"/>
</dbReference>
<dbReference type="InterPro" id="IPR011050">
    <property type="entry name" value="Pectin_lyase_fold/virulence"/>
</dbReference>
<feature type="region of interest" description="Disordered" evidence="5">
    <location>
        <begin position="1204"/>
        <end position="1227"/>
    </location>
</feature>
<evidence type="ECO:0000256" key="5">
    <source>
        <dbReference type="SAM" id="MobiDB-lite"/>
    </source>
</evidence>
<dbReference type="HOGENOM" id="CLU_009318_4_0_2"/>
<dbReference type="SMART" id="SM00710">
    <property type="entry name" value="PbH1"/>
    <property type="match status" value="28"/>
</dbReference>
<evidence type="ECO:0000313" key="7">
    <source>
        <dbReference type="EMBL" id="AKB78290.1"/>
    </source>
</evidence>
<evidence type="ECO:0000256" key="3">
    <source>
        <dbReference type="ARBA" id="ARBA00022737"/>
    </source>
</evidence>
<organism evidence="7 8">
    <name type="scientific">Methanosarcina horonobensis HB-1 = JCM 15518</name>
    <dbReference type="NCBI Taxonomy" id="1434110"/>
    <lineage>
        <taxon>Archaea</taxon>
        <taxon>Methanobacteriati</taxon>
        <taxon>Methanobacteriota</taxon>
        <taxon>Stenosarchaea group</taxon>
        <taxon>Methanomicrobia</taxon>
        <taxon>Methanosarcinales</taxon>
        <taxon>Methanosarcinaceae</taxon>
        <taxon>Methanosarcina</taxon>
    </lineage>
</organism>
<dbReference type="Proteomes" id="UP000033101">
    <property type="component" value="Chromosome"/>
</dbReference>
<dbReference type="InterPro" id="IPR006626">
    <property type="entry name" value="PbH1"/>
</dbReference>
<dbReference type="InterPro" id="IPR012334">
    <property type="entry name" value="Pectin_lyas_fold"/>
</dbReference>
<dbReference type="RefSeq" id="WP_052730798.1">
    <property type="nucleotide sequence ID" value="NZ_CP009516.1"/>
</dbReference>
<name>A0A0E3WUL2_9EURY</name>
<dbReference type="SMART" id="SM00722">
    <property type="entry name" value="CASH"/>
    <property type="match status" value="4"/>
</dbReference>
<dbReference type="InterPro" id="IPR022441">
    <property type="entry name" value="Para_beta_helix_rpt-2"/>
</dbReference>